<proteinExistence type="predicted"/>
<gene>
    <name evidence="2" type="ORF">CLORY_00250</name>
</gene>
<feature type="domain" description="DUF1540" evidence="1">
    <location>
        <begin position="15"/>
        <end position="54"/>
    </location>
</feature>
<evidence type="ECO:0000259" key="1">
    <source>
        <dbReference type="Pfam" id="PF07561"/>
    </source>
</evidence>
<comment type="caution">
    <text evidence="2">The sequence shown here is derived from an EMBL/GenBank/DDBJ whole genome shotgun (WGS) entry which is preliminary data.</text>
</comment>
<reference evidence="2 3" key="1">
    <citation type="submission" date="2017-03" db="EMBL/GenBank/DDBJ databases">
        <title>Genome sequence of Clostridium oryzae DSM 28571.</title>
        <authorList>
            <person name="Poehlein A."/>
            <person name="Daniel R."/>
        </authorList>
    </citation>
    <scope>NUCLEOTIDE SEQUENCE [LARGE SCALE GENOMIC DNA]</scope>
    <source>
        <strain evidence="2 3">DSM 28571</strain>
    </source>
</reference>
<dbReference type="Proteomes" id="UP000190080">
    <property type="component" value="Unassembled WGS sequence"/>
</dbReference>
<organism evidence="2 3">
    <name type="scientific">Clostridium oryzae</name>
    <dbReference type="NCBI Taxonomy" id="1450648"/>
    <lineage>
        <taxon>Bacteria</taxon>
        <taxon>Bacillati</taxon>
        <taxon>Bacillota</taxon>
        <taxon>Clostridia</taxon>
        <taxon>Eubacteriales</taxon>
        <taxon>Clostridiaceae</taxon>
        <taxon>Clostridium</taxon>
    </lineage>
</organism>
<dbReference type="AlphaFoldDB" id="A0A1V4IZ23"/>
<dbReference type="InterPro" id="IPR011437">
    <property type="entry name" value="DUF1540"/>
</dbReference>
<accession>A0A1V4IZ23</accession>
<evidence type="ECO:0000313" key="3">
    <source>
        <dbReference type="Proteomes" id="UP000190080"/>
    </source>
</evidence>
<dbReference type="RefSeq" id="WP_242954268.1">
    <property type="nucleotide sequence ID" value="NZ_MZGV01000001.1"/>
</dbReference>
<dbReference type="EMBL" id="MZGV01000001">
    <property type="protein sequence ID" value="OPJ65025.1"/>
    <property type="molecule type" value="Genomic_DNA"/>
</dbReference>
<dbReference type="STRING" id="1450648.CLORY_00250"/>
<evidence type="ECO:0000313" key="2">
    <source>
        <dbReference type="EMBL" id="OPJ65025.1"/>
    </source>
</evidence>
<sequence>MEPRIEKSSEKLNGVKCIVSNCYYHVGANGCSASAIEIAPQHADSSEETDCNTFTPHDDAL</sequence>
<keyword evidence="3" id="KW-1185">Reference proteome</keyword>
<dbReference type="Pfam" id="PF07561">
    <property type="entry name" value="DUF1540"/>
    <property type="match status" value="1"/>
</dbReference>
<protein>
    <recommendedName>
        <fullName evidence="1">DUF1540 domain-containing protein</fullName>
    </recommendedName>
</protein>
<name>A0A1V4IZ23_9CLOT</name>